<dbReference type="Proteomes" id="UP000031473">
    <property type="component" value="Unassembled WGS sequence"/>
</dbReference>
<evidence type="ECO:0000313" key="4">
    <source>
        <dbReference type="Proteomes" id="UP000031473"/>
    </source>
</evidence>
<evidence type="ECO:0000256" key="1">
    <source>
        <dbReference type="ARBA" id="ARBA00022679"/>
    </source>
</evidence>
<dbReference type="PANTHER" id="PTHR46401:SF2">
    <property type="entry name" value="GLYCOSYLTRANSFERASE WBBK-RELATED"/>
    <property type="match status" value="1"/>
</dbReference>
<comment type="caution">
    <text evidence="3">The sequence shown here is derived from an EMBL/GenBank/DDBJ whole genome shotgun (WGS) entry which is preliminary data.</text>
</comment>
<dbReference type="STRING" id="266749.SAMN05421876_10435"/>
<feature type="domain" description="Glycosyl transferase family 1" evidence="2">
    <location>
        <begin position="169"/>
        <end position="319"/>
    </location>
</feature>
<keyword evidence="1" id="KW-0808">Transferase</keyword>
<dbReference type="SUPFAM" id="SSF53756">
    <property type="entry name" value="UDP-Glycosyltransferase/glycogen phosphorylase"/>
    <property type="match status" value="1"/>
</dbReference>
<accession>A0A0C1FB70</accession>
<name>A0A0C1FB70_9FLAO</name>
<organism evidence="3 4">
    <name type="scientific">Kaistella jeonii</name>
    <dbReference type="NCBI Taxonomy" id="266749"/>
    <lineage>
        <taxon>Bacteria</taxon>
        <taxon>Pseudomonadati</taxon>
        <taxon>Bacteroidota</taxon>
        <taxon>Flavobacteriia</taxon>
        <taxon>Flavobacteriales</taxon>
        <taxon>Weeksellaceae</taxon>
        <taxon>Chryseobacterium group</taxon>
        <taxon>Kaistella</taxon>
    </lineage>
</organism>
<dbReference type="Pfam" id="PF00534">
    <property type="entry name" value="Glycos_transf_1"/>
    <property type="match status" value="1"/>
</dbReference>
<dbReference type="EMBL" id="JSYL01000004">
    <property type="protein sequence ID" value="KIA89113.1"/>
    <property type="molecule type" value="Genomic_DNA"/>
</dbReference>
<dbReference type="GO" id="GO:0016757">
    <property type="term" value="F:glycosyltransferase activity"/>
    <property type="evidence" value="ECO:0007669"/>
    <property type="project" value="InterPro"/>
</dbReference>
<dbReference type="OrthoDB" id="9801609at2"/>
<keyword evidence="4" id="KW-1185">Reference proteome</keyword>
<reference evidence="3 4" key="1">
    <citation type="submission" date="2014-10" db="EMBL/GenBank/DDBJ databases">
        <title>Kaistella jeonii genome.</title>
        <authorList>
            <person name="Clayton J.T."/>
            <person name="Newman J.D."/>
        </authorList>
    </citation>
    <scope>NUCLEOTIDE SEQUENCE [LARGE SCALE GENOMIC DNA]</scope>
    <source>
        <strain evidence="3 4">DSM 17048</strain>
    </source>
</reference>
<proteinExistence type="predicted"/>
<dbReference type="Gene3D" id="3.40.50.2000">
    <property type="entry name" value="Glycogen Phosphorylase B"/>
    <property type="match status" value="1"/>
</dbReference>
<protein>
    <recommendedName>
        <fullName evidence="2">Glycosyl transferase family 1 domain-containing protein</fullName>
    </recommendedName>
</protein>
<dbReference type="PANTHER" id="PTHR46401">
    <property type="entry name" value="GLYCOSYLTRANSFERASE WBBK-RELATED"/>
    <property type="match status" value="1"/>
</dbReference>
<dbReference type="AlphaFoldDB" id="A0A0C1FB70"/>
<sequence length="338" mass="39191">MRNELLIDAMYINNSGGKILLDYLLVELEASGKKCFYLLDKRVENTVPYLKNTKNEVLFLEASLVKRHQFYTKYQDRFTSVLCFGDLPPNIRLKAKVYTYFHQQLYISVPQDMHVVHKFLFSLKRSVLKILFKNSDFWILQTEVIKKNFQNKFKVDDDQILILPYYPEIINNAQVKREKNSFVYISNATPHKNHKRLINAFCKFYDENKCGKLIITVNTDFEELCKFIEEKKQLNYPIENIGFVDRDSLGAIYQSCEYLIYPSLAESFGLGIVEAIENGCKVIGADLPYLYAVCEPSLIFDPLDEKAIESAFQEAITTETAASKSLVKNNIDELLNIL</sequence>
<dbReference type="RefSeq" id="WP_039351707.1">
    <property type="nucleotide sequence ID" value="NZ_FOLA01000004.1"/>
</dbReference>
<dbReference type="InterPro" id="IPR001296">
    <property type="entry name" value="Glyco_trans_1"/>
</dbReference>
<evidence type="ECO:0000259" key="2">
    <source>
        <dbReference type="Pfam" id="PF00534"/>
    </source>
</evidence>
<evidence type="ECO:0000313" key="3">
    <source>
        <dbReference type="EMBL" id="KIA89113.1"/>
    </source>
</evidence>
<gene>
    <name evidence="3" type="ORF">OA86_08610</name>
</gene>